<reference evidence="3 4" key="1">
    <citation type="submission" date="2024-05" db="EMBL/GenBank/DDBJ databases">
        <title>Culex pipiens pipiens assembly and annotation.</title>
        <authorList>
            <person name="Alout H."/>
            <person name="Durand T."/>
        </authorList>
    </citation>
    <scope>NUCLEOTIDE SEQUENCE [LARGE SCALE GENOMIC DNA]</scope>
    <source>
        <strain evidence="3">HA-2024</strain>
        <tissue evidence="3">Whole body</tissue>
    </source>
</reference>
<feature type="region of interest" description="Disordered" evidence="1">
    <location>
        <begin position="257"/>
        <end position="293"/>
    </location>
</feature>
<dbReference type="InterPro" id="IPR012464">
    <property type="entry name" value="DUF1676"/>
</dbReference>
<dbReference type="EMBL" id="JBEHCU010006449">
    <property type="protein sequence ID" value="KAL1397102.1"/>
    <property type="molecule type" value="Genomic_DNA"/>
</dbReference>
<dbReference type="PANTHER" id="PTHR21879">
    <property type="entry name" value="FI03362P-RELATED-RELATED"/>
    <property type="match status" value="1"/>
</dbReference>
<evidence type="ECO:0000256" key="2">
    <source>
        <dbReference type="SAM" id="Phobius"/>
    </source>
</evidence>
<keyword evidence="2" id="KW-0472">Membrane</keyword>
<dbReference type="PANTHER" id="PTHR21879:SF23">
    <property type="entry name" value="IP06949P"/>
    <property type="match status" value="1"/>
</dbReference>
<keyword evidence="2" id="KW-0812">Transmembrane</keyword>
<dbReference type="Pfam" id="PF07898">
    <property type="entry name" value="DUF1676"/>
    <property type="match status" value="1"/>
</dbReference>
<evidence type="ECO:0000256" key="1">
    <source>
        <dbReference type="SAM" id="MobiDB-lite"/>
    </source>
</evidence>
<comment type="caution">
    <text evidence="3">The sequence shown here is derived from an EMBL/GenBank/DDBJ whole genome shotgun (WGS) entry which is preliminary data.</text>
</comment>
<proteinExistence type="predicted"/>
<dbReference type="Proteomes" id="UP001562425">
    <property type="component" value="Unassembled WGS sequence"/>
</dbReference>
<feature type="transmembrane region" description="Helical" evidence="2">
    <location>
        <begin position="6"/>
        <end position="27"/>
    </location>
</feature>
<accession>A0ABD1DDF3</accession>
<feature type="region of interest" description="Disordered" evidence="1">
    <location>
        <begin position="222"/>
        <end position="241"/>
    </location>
</feature>
<keyword evidence="4" id="KW-1185">Reference proteome</keyword>
<protein>
    <submittedName>
        <fullName evidence="3">Uncharacterized protein</fullName>
    </submittedName>
</protein>
<dbReference type="AlphaFoldDB" id="A0ABD1DDF3"/>
<feature type="region of interest" description="Disordered" evidence="1">
    <location>
        <begin position="179"/>
        <end position="201"/>
    </location>
</feature>
<sequence>MKQSVAVHHVVIFLVGVVFVGDVQAAFKDIGGCARLDSAWSCYGGRILRNVVKQLAAEKSLELMPGVEIVQVDRSGEERNREMNEVDDRDRDDGSVTGSVTRYLTNHELKVNLGEMVQKKARKKDKGGYGAIMMMGMMMSKVLGALGFGGVALLAMKALGVSMMALLLSAILGLKKLTEGGGDHKGRHNTEFRVSSGGDDPLAMVAATETDGTGYGIEHYQEATTDGGAGRRRRSPQDRDQQLAYHGWAAVLERNKRNDAECSDDPAPRPAAPPGTGSGGQTDSGTPVDVSEPKKKMNGLSFSELCCLFCCPPCPGRIASKLAFLPPEPSYDLKAEDEAAGSGGKFALTLLDRADWQYGDREKECFEAFYSRSSRGNRIACLFVKCSTNAR</sequence>
<gene>
    <name evidence="3" type="ORF">pipiens_010007</name>
</gene>
<evidence type="ECO:0000313" key="4">
    <source>
        <dbReference type="Proteomes" id="UP001562425"/>
    </source>
</evidence>
<name>A0ABD1DDF3_CULPP</name>
<evidence type="ECO:0000313" key="3">
    <source>
        <dbReference type="EMBL" id="KAL1397102.1"/>
    </source>
</evidence>
<organism evidence="3 4">
    <name type="scientific">Culex pipiens pipiens</name>
    <name type="common">Northern house mosquito</name>
    <dbReference type="NCBI Taxonomy" id="38569"/>
    <lineage>
        <taxon>Eukaryota</taxon>
        <taxon>Metazoa</taxon>
        <taxon>Ecdysozoa</taxon>
        <taxon>Arthropoda</taxon>
        <taxon>Hexapoda</taxon>
        <taxon>Insecta</taxon>
        <taxon>Pterygota</taxon>
        <taxon>Neoptera</taxon>
        <taxon>Endopterygota</taxon>
        <taxon>Diptera</taxon>
        <taxon>Nematocera</taxon>
        <taxon>Culicoidea</taxon>
        <taxon>Culicidae</taxon>
        <taxon>Culicinae</taxon>
        <taxon>Culicini</taxon>
        <taxon>Culex</taxon>
        <taxon>Culex</taxon>
    </lineage>
</organism>
<feature type="compositionally biased region" description="Basic and acidic residues" evidence="1">
    <location>
        <begin position="179"/>
        <end position="191"/>
    </location>
</feature>
<keyword evidence="2" id="KW-1133">Transmembrane helix</keyword>